<dbReference type="Pfam" id="PF23783">
    <property type="entry name" value="Zn_ribbon_TiaS"/>
    <property type="match status" value="1"/>
</dbReference>
<dbReference type="Gene3D" id="3.90.600.20">
    <property type="match status" value="1"/>
</dbReference>
<keyword evidence="1 6" id="KW-0963">Cytoplasm</keyword>
<dbReference type="Pfam" id="PF08489">
    <property type="entry name" value="TiaS_FLD"/>
    <property type="match status" value="1"/>
</dbReference>
<keyword evidence="2 6" id="KW-0436">Ligase</keyword>
<keyword evidence="3 6" id="KW-0819">tRNA processing</keyword>
<gene>
    <name evidence="6" type="primary">tiaS</name>
    <name evidence="10" type="ORF">GCM10007981_15470</name>
</gene>
<keyword evidence="5 6" id="KW-0067">ATP-binding</keyword>
<feature type="domain" description="TiaS FLD" evidence="7">
    <location>
        <begin position="144"/>
        <end position="250"/>
    </location>
</feature>
<keyword evidence="11" id="KW-1185">Reference proteome</keyword>
<dbReference type="Proteomes" id="UP000610960">
    <property type="component" value="Unassembled WGS sequence"/>
</dbReference>
<reference evidence="10" key="1">
    <citation type="journal article" date="2014" name="Int. J. Syst. Evol. Microbiol.">
        <title>Complete genome sequence of Corynebacterium casei LMG S-19264T (=DSM 44701T), isolated from a smear-ripened cheese.</title>
        <authorList>
            <consortium name="US DOE Joint Genome Institute (JGI-PGF)"/>
            <person name="Walter F."/>
            <person name="Albersmeier A."/>
            <person name="Kalinowski J."/>
            <person name="Ruckert C."/>
        </authorList>
    </citation>
    <scope>NUCLEOTIDE SEQUENCE</scope>
    <source>
        <strain evidence="10">JCM 10088</strain>
    </source>
</reference>
<evidence type="ECO:0000256" key="6">
    <source>
        <dbReference type="HAMAP-Rule" id="MF_01892"/>
    </source>
</evidence>
<dbReference type="HAMAP" id="MF_01892">
    <property type="entry name" value="tRNA_Ile2_agm2C_synt"/>
    <property type="match status" value="1"/>
</dbReference>
<evidence type="ECO:0000259" key="8">
    <source>
        <dbReference type="Pfam" id="PF22641"/>
    </source>
</evidence>
<evidence type="ECO:0000256" key="2">
    <source>
        <dbReference type="ARBA" id="ARBA00022598"/>
    </source>
</evidence>
<evidence type="ECO:0000313" key="10">
    <source>
        <dbReference type="EMBL" id="GGP21876.1"/>
    </source>
</evidence>
<comment type="subcellular location">
    <subcellularLocation>
        <location evidence="6">Cytoplasm</location>
    </subcellularLocation>
</comment>
<dbReference type="EC" id="6.3.4.22" evidence="6"/>
<evidence type="ECO:0000259" key="9">
    <source>
        <dbReference type="Pfam" id="PF23783"/>
    </source>
</evidence>
<dbReference type="InterPro" id="IPR055394">
    <property type="entry name" value="Zn_ribbon_TiaS"/>
</dbReference>
<evidence type="ECO:0000256" key="3">
    <source>
        <dbReference type="ARBA" id="ARBA00022694"/>
    </source>
</evidence>
<dbReference type="Gene3D" id="2.40.50.1010">
    <property type="match status" value="1"/>
</dbReference>
<comment type="caution">
    <text evidence="10">The sequence shown here is derived from an EMBL/GenBank/DDBJ whole genome shotgun (WGS) entry which is preliminary data.</text>
</comment>
<comment type="function">
    <text evidence="6">ATP-dependent agmatine transferase that catalyzes the formation of 2-agmatinylcytidine (agm2C) at the wobble position (C34) of tRNA(Ile2), converting the codon specificity from AUG to AUA.</text>
</comment>
<dbReference type="OrthoDB" id="39189at2157"/>
<protein>
    <recommendedName>
        <fullName evidence="6">tRNA(Ile2) 2-agmatinylcytidine synthetase TiaS</fullName>
        <shortName evidence="6">tRNA(Ile2)-agm2C synthetase</shortName>
        <ecNumber evidence="6">6.3.4.22</ecNumber>
    </recommendedName>
    <alternativeName>
        <fullName evidence="6">tRNA(Ile2) agmatidine synthetase</fullName>
    </alternativeName>
</protein>
<comment type="similarity">
    <text evidence="6">Belongs to the TiaS family.</text>
</comment>
<dbReference type="Gene3D" id="3.30.70.2200">
    <property type="match status" value="1"/>
</dbReference>
<feature type="domain" description="TiaS-like TCKD" evidence="8">
    <location>
        <begin position="15"/>
        <end position="75"/>
    </location>
</feature>
<feature type="domain" description="TiaS C-terminal zinc ribbon" evidence="9">
    <location>
        <begin position="338"/>
        <end position="371"/>
    </location>
</feature>
<evidence type="ECO:0000256" key="1">
    <source>
        <dbReference type="ARBA" id="ARBA00022490"/>
    </source>
</evidence>
<evidence type="ECO:0000256" key="4">
    <source>
        <dbReference type="ARBA" id="ARBA00022741"/>
    </source>
</evidence>
<dbReference type="GO" id="GO:0002101">
    <property type="term" value="P:tRNA wobble cytosine modification"/>
    <property type="evidence" value="ECO:0007669"/>
    <property type="project" value="UniProtKB-UniRule"/>
</dbReference>
<accession>A0A830GXS6</accession>
<comment type="catalytic activity">
    <reaction evidence="6">
        <text>cytidine(34) in tRNA(Ile2) + agmatine + ATP + H2O = 2-agmatinylcytidine(34) in tRNA(Ile2) + AMP + 2 phosphate + 2 H(+)</text>
        <dbReference type="Rhea" id="RHEA:43608"/>
        <dbReference type="Rhea" id="RHEA-COMP:10625"/>
        <dbReference type="Rhea" id="RHEA-COMP:10626"/>
        <dbReference type="ChEBI" id="CHEBI:15377"/>
        <dbReference type="ChEBI" id="CHEBI:15378"/>
        <dbReference type="ChEBI" id="CHEBI:30616"/>
        <dbReference type="ChEBI" id="CHEBI:43474"/>
        <dbReference type="ChEBI" id="CHEBI:58145"/>
        <dbReference type="ChEBI" id="CHEBI:82748"/>
        <dbReference type="ChEBI" id="CHEBI:83545"/>
        <dbReference type="ChEBI" id="CHEBI:456215"/>
        <dbReference type="EC" id="6.3.4.22"/>
    </reaction>
</comment>
<dbReference type="PANTHER" id="PTHR40705">
    <property type="entry name" value="TRNA(ILE2) 2-AGMATINYLCYTIDINE SYNTHETASE TIAS"/>
    <property type="match status" value="1"/>
</dbReference>
<dbReference type="InterPro" id="IPR013696">
    <property type="entry name" value="TiaS_FLD"/>
</dbReference>
<reference evidence="10" key="2">
    <citation type="submission" date="2020-09" db="EMBL/GenBank/DDBJ databases">
        <authorList>
            <person name="Sun Q."/>
            <person name="Ohkuma M."/>
        </authorList>
    </citation>
    <scope>NUCLEOTIDE SEQUENCE</scope>
    <source>
        <strain evidence="10">JCM 10088</strain>
    </source>
</reference>
<dbReference type="EMBL" id="BMNL01000003">
    <property type="protein sequence ID" value="GGP21876.1"/>
    <property type="molecule type" value="Genomic_DNA"/>
</dbReference>
<dbReference type="InterPro" id="IPR024913">
    <property type="entry name" value="tRNA_Ile2__agm2C_synt"/>
</dbReference>
<dbReference type="GO" id="GO:0005524">
    <property type="term" value="F:ATP binding"/>
    <property type="evidence" value="ECO:0007669"/>
    <property type="project" value="UniProtKB-KW"/>
</dbReference>
<evidence type="ECO:0000259" key="7">
    <source>
        <dbReference type="Pfam" id="PF08489"/>
    </source>
</evidence>
<sequence>MELGDFPDPEASAWIAFDDTDDYEKGCTTFVMYNFIKEFLKTRSEDRILGLPRLVRLNPYIPFKTRGNAAVALKVKVEDPRELLELGVNVVDEFSARGAKTSPGIVVSMTSSERWFYYSALSDVVPRELAERLIAKIGAIRWGGRGVIGGLAAIMAELGDSTFELLSYRNGEERPAIDADILARLSELTEPFTFANMDGKRPLIEPSTDDPVLFGIRGDSAYHVMYVGNTLLFLLGAKPRWLLYETNQGTGVNFAVAGKRMYQPSIASGRVTSLKRSEEGHVFMRVGNDEAVIYRHTGMAGLVGQYAILTGGRRPGLTGNPIYVETLFSINEAVNIRNPRCPKCGATMKSAGKGELRCNRCGFKSYLPRIVEGQYGFREAVPKMGERRHLAKLPERVGLEGLSKIFGMPRRWISW</sequence>
<proteinExistence type="inferred from homology"/>
<dbReference type="RefSeq" id="WP_188596812.1">
    <property type="nucleotide sequence ID" value="NZ_BMNL01000003.1"/>
</dbReference>
<dbReference type="Pfam" id="PF22641">
    <property type="entry name" value="TiaS_TCKD"/>
    <property type="match status" value="1"/>
</dbReference>
<dbReference type="GO" id="GO:0016879">
    <property type="term" value="F:ligase activity, forming carbon-nitrogen bonds"/>
    <property type="evidence" value="ECO:0007669"/>
    <property type="project" value="UniProtKB-UniRule"/>
</dbReference>
<evidence type="ECO:0000313" key="11">
    <source>
        <dbReference type="Proteomes" id="UP000610960"/>
    </source>
</evidence>
<name>A0A830GXS6_9CREN</name>
<evidence type="ECO:0000256" key="5">
    <source>
        <dbReference type="ARBA" id="ARBA00022840"/>
    </source>
</evidence>
<dbReference type="PANTHER" id="PTHR40705:SF2">
    <property type="entry name" value="DUF1743 DOMAIN-CONTAINING PROTEIN"/>
    <property type="match status" value="1"/>
</dbReference>
<dbReference type="AlphaFoldDB" id="A0A830GXS6"/>
<dbReference type="InterPro" id="IPR053870">
    <property type="entry name" value="TiaS-like_TCKD"/>
</dbReference>
<organism evidence="10 11">
    <name type="scientific">Thermocladium modestius</name>
    <dbReference type="NCBI Taxonomy" id="62609"/>
    <lineage>
        <taxon>Archaea</taxon>
        <taxon>Thermoproteota</taxon>
        <taxon>Thermoprotei</taxon>
        <taxon>Thermoproteales</taxon>
        <taxon>Thermoproteaceae</taxon>
        <taxon>Thermocladium</taxon>
    </lineage>
</organism>
<keyword evidence="4 6" id="KW-0547">Nucleotide-binding</keyword>
<dbReference type="GO" id="GO:0005737">
    <property type="term" value="C:cytoplasm"/>
    <property type="evidence" value="ECO:0007669"/>
    <property type="project" value="UniProtKB-SubCell"/>
</dbReference>